<dbReference type="FunFam" id="3.40.50.300:FF:000002">
    <property type="entry name" value="ATP synthase subunit alpha"/>
    <property type="match status" value="1"/>
</dbReference>
<dbReference type="InterPro" id="IPR020003">
    <property type="entry name" value="ATPase_a/bsu_AS"/>
</dbReference>
<dbReference type="AlphaFoldDB" id="A0A1G2B7I9"/>
<dbReference type="PROSITE" id="PS00152">
    <property type="entry name" value="ATPASE_ALPHA_BETA"/>
    <property type="match status" value="1"/>
</dbReference>
<dbReference type="GO" id="GO:0005524">
    <property type="term" value="F:ATP binding"/>
    <property type="evidence" value="ECO:0007669"/>
    <property type="project" value="UniProtKB-UniRule"/>
</dbReference>
<keyword evidence="5 11" id="KW-0067">ATP-binding</keyword>
<dbReference type="Pfam" id="PF02874">
    <property type="entry name" value="ATP-synt_ab_N"/>
    <property type="match status" value="1"/>
</dbReference>
<comment type="subcellular location">
    <subcellularLocation>
        <location evidence="11">Cell membrane</location>
        <topology evidence="11">Peripheral membrane protein</topology>
    </subcellularLocation>
    <subcellularLocation>
        <location evidence="1">Membrane</location>
    </subcellularLocation>
</comment>
<keyword evidence="9 11" id="KW-0139">CF(1)</keyword>
<evidence type="ECO:0000313" key="16">
    <source>
        <dbReference type="Proteomes" id="UP000176952"/>
    </source>
</evidence>
<evidence type="ECO:0000256" key="3">
    <source>
        <dbReference type="ARBA" id="ARBA00022448"/>
    </source>
</evidence>
<evidence type="ECO:0000256" key="8">
    <source>
        <dbReference type="ARBA" id="ARBA00023136"/>
    </source>
</evidence>
<evidence type="ECO:0000256" key="11">
    <source>
        <dbReference type="HAMAP-Rule" id="MF_01346"/>
    </source>
</evidence>
<keyword evidence="8 11" id="KW-0472">Membrane</keyword>
<evidence type="ECO:0000256" key="7">
    <source>
        <dbReference type="ARBA" id="ARBA00023065"/>
    </source>
</evidence>
<evidence type="ECO:0000259" key="12">
    <source>
        <dbReference type="Pfam" id="PF00006"/>
    </source>
</evidence>
<dbReference type="SUPFAM" id="SSF52540">
    <property type="entry name" value="P-loop containing nucleoside triphosphate hydrolases"/>
    <property type="match status" value="1"/>
</dbReference>
<comment type="catalytic activity">
    <reaction evidence="11">
        <text>ATP + H2O + 4 H(+)(in) = ADP + phosphate + 5 H(+)(out)</text>
        <dbReference type="Rhea" id="RHEA:57720"/>
        <dbReference type="ChEBI" id="CHEBI:15377"/>
        <dbReference type="ChEBI" id="CHEBI:15378"/>
        <dbReference type="ChEBI" id="CHEBI:30616"/>
        <dbReference type="ChEBI" id="CHEBI:43474"/>
        <dbReference type="ChEBI" id="CHEBI:456216"/>
        <dbReference type="EC" id="7.1.2.2"/>
    </reaction>
</comment>
<keyword evidence="3 11" id="KW-0813">Transport</keyword>
<evidence type="ECO:0000256" key="9">
    <source>
        <dbReference type="ARBA" id="ARBA00023196"/>
    </source>
</evidence>
<evidence type="ECO:0000259" key="13">
    <source>
        <dbReference type="Pfam" id="PF00306"/>
    </source>
</evidence>
<comment type="function">
    <text evidence="11">Produces ATP from ADP in the presence of a proton gradient across the membrane. The alpha chain is a regulatory subunit.</text>
</comment>
<dbReference type="NCBIfam" id="TIGR00962">
    <property type="entry name" value="atpA"/>
    <property type="match status" value="1"/>
</dbReference>
<feature type="domain" description="ATPase F1/V1/A1 complex alpha/beta subunit nucleotide-binding" evidence="12">
    <location>
        <begin position="155"/>
        <end position="370"/>
    </location>
</feature>
<keyword evidence="10 11" id="KW-0066">ATP synthesis</keyword>
<dbReference type="HAMAP" id="MF_01346">
    <property type="entry name" value="ATP_synth_alpha_bact"/>
    <property type="match status" value="1"/>
</dbReference>
<dbReference type="GO" id="GO:0046933">
    <property type="term" value="F:proton-transporting ATP synthase activity, rotational mechanism"/>
    <property type="evidence" value="ECO:0007669"/>
    <property type="project" value="UniProtKB-UniRule"/>
</dbReference>
<comment type="caution">
    <text evidence="15">The sequence shown here is derived from an EMBL/GenBank/DDBJ whole genome shotgun (WGS) entry which is preliminary data.</text>
</comment>
<dbReference type="InterPro" id="IPR005294">
    <property type="entry name" value="ATP_synth_F1_asu"/>
</dbReference>
<sequence length="505" mass="54780">MPTKPQSKDYIINLLKKKLADFDAKLEASEVGSVTEVGDGVARISGLAKAASQEMVIIKTATGDVSGVVLNLETDSIGVMILGDISAVAEGDEVRRTERILEVPVGEAFLGRVISPLGVAQDGKGAIKTKQSYPVEKIAPGVITRQSVSQPVQTGIKAIDAMIPIGRGQRELIIGDRQTGKTAIALDTIINQKGKDMFCIYVAIGQKDSKVARIAAELEKHGAMEYTIIVNASASMPAALQYIAPYAGASLGEYFMDQGKDALIVYDDLSKHATAYRAISLILRRPPGREAYPGDVFYAHSRLLERAARRNKASGGGSITALPIIETQAGDVSAYIPTNVISITDGQIFLESDLFYQGIRPALNVGISVSRVGSSAQLKPMKKVAGKLRLDLAQYRELAAFAQFGSDLDEDTKKQLERGKRSTEVMKQKQYEPFAVADQVLSIYAVTNGFMDDVTVENIQTFEKELIEYAHRNNQELMDTISGGDWEDKTQAAVKKLIEKCKQSQ</sequence>
<gene>
    <name evidence="11" type="primary">atpA</name>
    <name evidence="15" type="ORF">A3F54_05735</name>
</gene>
<dbReference type="EC" id="7.1.2.2" evidence="11"/>
<dbReference type="InterPro" id="IPR038376">
    <property type="entry name" value="ATP_synth_asu_C_sf"/>
</dbReference>
<dbReference type="Proteomes" id="UP000176952">
    <property type="component" value="Unassembled WGS sequence"/>
</dbReference>
<dbReference type="SUPFAM" id="SSF50615">
    <property type="entry name" value="N-terminal domain of alpha and beta subunits of F1 ATP synthase"/>
    <property type="match status" value="1"/>
</dbReference>
<dbReference type="STRING" id="1798542.A3F54_05735"/>
<name>A0A1G2B7I9_9BACT</name>
<dbReference type="Gene3D" id="1.20.150.20">
    <property type="entry name" value="ATP synthase alpha/beta chain, C-terminal domain"/>
    <property type="match status" value="1"/>
</dbReference>
<dbReference type="GO" id="GO:0005886">
    <property type="term" value="C:plasma membrane"/>
    <property type="evidence" value="ECO:0007669"/>
    <property type="project" value="UniProtKB-SubCell"/>
</dbReference>
<dbReference type="SUPFAM" id="SSF47917">
    <property type="entry name" value="C-terminal domain of alpha and beta subunits of F1 ATP synthase"/>
    <property type="match status" value="1"/>
</dbReference>
<evidence type="ECO:0000256" key="6">
    <source>
        <dbReference type="ARBA" id="ARBA00022967"/>
    </source>
</evidence>
<feature type="site" description="Required for activity" evidence="11">
    <location>
        <position position="368"/>
    </location>
</feature>
<dbReference type="PIRSF" id="PIRSF039088">
    <property type="entry name" value="F_ATPase_subunit_alpha"/>
    <property type="match status" value="1"/>
</dbReference>
<dbReference type="EMBL" id="MHKD01000013">
    <property type="protein sequence ID" value="OGY84579.1"/>
    <property type="molecule type" value="Genomic_DNA"/>
</dbReference>
<dbReference type="PANTHER" id="PTHR48082:SF2">
    <property type="entry name" value="ATP SYNTHASE SUBUNIT ALPHA, MITOCHONDRIAL"/>
    <property type="match status" value="1"/>
</dbReference>
<proteinExistence type="inferred from homology"/>
<feature type="domain" description="ATPase F1/V1/A1 complex alpha/beta subunit N-terminal" evidence="14">
    <location>
        <begin position="29"/>
        <end position="97"/>
    </location>
</feature>
<evidence type="ECO:0000256" key="5">
    <source>
        <dbReference type="ARBA" id="ARBA00022840"/>
    </source>
</evidence>
<accession>A0A1G2B7I9</accession>
<dbReference type="InterPro" id="IPR023366">
    <property type="entry name" value="ATP_synth_asu-like_sf"/>
</dbReference>
<dbReference type="InterPro" id="IPR000793">
    <property type="entry name" value="ATP_synth_asu_C"/>
</dbReference>
<dbReference type="InterPro" id="IPR033732">
    <property type="entry name" value="ATP_synth_F1_a_nt-bd_dom"/>
</dbReference>
<evidence type="ECO:0000256" key="10">
    <source>
        <dbReference type="ARBA" id="ARBA00023310"/>
    </source>
</evidence>
<evidence type="ECO:0000256" key="1">
    <source>
        <dbReference type="ARBA" id="ARBA00004370"/>
    </source>
</evidence>
<keyword evidence="4 11" id="KW-0547">Nucleotide-binding</keyword>
<dbReference type="Gene3D" id="2.40.30.20">
    <property type="match status" value="1"/>
</dbReference>
<dbReference type="NCBIfam" id="NF009884">
    <property type="entry name" value="PRK13343.1"/>
    <property type="match status" value="1"/>
</dbReference>
<dbReference type="GO" id="GO:0045259">
    <property type="term" value="C:proton-transporting ATP synthase complex"/>
    <property type="evidence" value="ECO:0007669"/>
    <property type="project" value="UniProtKB-KW"/>
</dbReference>
<dbReference type="InterPro" id="IPR027417">
    <property type="entry name" value="P-loop_NTPase"/>
</dbReference>
<feature type="binding site" evidence="11">
    <location>
        <begin position="175"/>
        <end position="182"/>
    </location>
    <ligand>
        <name>ATP</name>
        <dbReference type="ChEBI" id="CHEBI:30616"/>
    </ligand>
</feature>
<dbReference type="FunFam" id="1.20.150.20:FF:000001">
    <property type="entry name" value="ATP synthase subunit alpha"/>
    <property type="match status" value="1"/>
</dbReference>
<protein>
    <recommendedName>
        <fullName evidence="11">ATP synthase subunit alpha</fullName>
        <ecNumber evidence="11">7.1.2.2</ecNumber>
    </recommendedName>
    <alternativeName>
        <fullName evidence="11">ATP synthase F1 sector subunit alpha</fullName>
    </alternativeName>
    <alternativeName>
        <fullName evidence="11">F-ATPase subunit alpha</fullName>
    </alternativeName>
</protein>
<reference evidence="15 16" key="1">
    <citation type="journal article" date="2016" name="Nat. Commun.">
        <title>Thousands of microbial genomes shed light on interconnected biogeochemical processes in an aquifer system.</title>
        <authorList>
            <person name="Anantharaman K."/>
            <person name="Brown C.T."/>
            <person name="Hug L.A."/>
            <person name="Sharon I."/>
            <person name="Castelle C.J."/>
            <person name="Probst A.J."/>
            <person name="Thomas B.C."/>
            <person name="Singh A."/>
            <person name="Wilkins M.J."/>
            <person name="Karaoz U."/>
            <person name="Brodie E.L."/>
            <person name="Williams K.H."/>
            <person name="Hubbard S.S."/>
            <person name="Banfield J.F."/>
        </authorList>
    </citation>
    <scope>NUCLEOTIDE SEQUENCE [LARGE SCALE GENOMIC DNA]</scope>
</reference>
<evidence type="ECO:0000256" key="2">
    <source>
        <dbReference type="ARBA" id="ARBA00008936"/>
    </source>
</evidence>
<dbReference type="GO" id="GO:0043531">
    <property type="term" value="F:ADP binding"/>
    <property type="evidence" value="ECO:0007669"/>
    <property type="project" value="TreeGrafter"/>
</dbReference>
<dbReference type="Pfam" id="PF00006">
    <property type="entry name" value="ATP-synt_ab"/>
    <property type="match status" value="1"/>
</dbReference>
<dbReference type="InterPro" id="IPR004100">
    <property type="entry name" value="ATPase_F1/V1/A1_a/bsu_N"/>
</dbReference>
<keyword evidence="7 11" id="KW-0406">Ion transport</keyword>
<keyword evidence="6 11" id="KW-1278">Translocase</keyword>
<dbReference type="CDD" id="cd01132">
    <property type="entry name" value="F1-ATPase_alpha_CD"/>
    <property type="match status" value="1"/>
</dbReference>
<keyword evidence="11" id="KW-1003">Cell membrane</keyword>
<dbReference type="Gene3D" id="3.40.50.300">
    <property type="entry name" value="P-loop containing nucleotide triphosphate hydrolases"/>
    <property type="match status" value="1"/>
</dbReference>
<dbReference type="Pfam" id="PF00306">
    <property type="entry name" value="ATP-synt_ab_C"/>
    <property type="match status" value="1"/>
</dbReference>
<comment type="similarity">
    <text evidence="2 11">Belongs to the ATPase alpha/beta chains family.</text>
</comment>
<keyword evidence="11" id="KW-0375">Hydrogen ion transport</keyword>
<feature type="domain" description="ATP synthase alpha subunit C-terminal" evidence="13">
    <location>
        <begin position="377"/>
        <end position="500"/>
    </location>
</feature>
<organism evidence="15 16">
    <name type="scientific">Candidatus Kerfeldbacteria bacterium RIFCSPHIGHO2_12_FULL_48_17</name>
    <dbReference type="NCBI Taxonomy" id="1798542"/>
    <lineage>
        <taxon>Bacteria</taxon>
        <taxon>Candidatus Kerfeldiibacteriota</taxon>
    </lineage>
</organism>
<evidence type="ECO:0000256" key="4">
    <source>
        <dbReference type="ARBA" id="ARBA00022741"/>
    </source>
</evidence>
<dbReference type="InterPro" id="IPR000194">
    <property type="entry name" value="ATPase_F1/V1/A1_a/bsu_nucl-bd"/>
</dbReference>
<evidence type="ECO:0000259" key="14">
    <source>
        <dbReference type="Pfam" id="PF02874"/>
    </source>
</evidence>
<dbReference type="CDD" id="cd18116">
    <property type="entry name" value="ATP-synt_F1_alpha_N"/>
    <property type="match status" value="1"/>
</dbReference>
<evidence type="ECO:0000313" key="15">
    <source>
        <dbReference type="EMBL" id="OGY84579.1"/>
    </source>
</evidence>
<dbReference type="CDD" id="cd18113">
    <property type="entry name" value="ATP-synt_F1_alpha_C"/>
    <property type="match status" value="1"/>
</dbReference>
<dbReference type="PANTHER" id="PTHR48082">
    <property type="entry name" value="ATP SYNTHASE SUBUNIT ALPHA, MITOCHONDRIAL"/>
    <property type="match status" value="1"/>
</dbReference>
<dbReference type="InterPro" id="IPR036121">
    <property type="entry name" value="ATPase_F1/V1/A1_a/bsu_N_sf"/>
</dbReference>